<dbReference type="Pfam" id="PF00535">
    <property type="entry name" value="Glycos_transf_2"/>
    <property type="match status" value="1"/>
</dbReference>
<proteinExistence type="predicted"/>
<dbReference type="CDD" id="cd00761">
    <property type="entry name" value="Glyco_tranf_GTA_type"/>
    <property type="match status" value="1"/>
</dbReference>
<evidence type="ECO:0000313" key="2">
    <source>
        <dbReference type="EMBL" id="BAU48102.1"/>
    </source>
</evidence>
<dbReference type="AlphaFoldDB" id="A0A1B4V699"/>
<dbReference type="PANTHER" id="PTHR43685:SF11">
    <property type="entry name" value="GLYCOSYLTRANSFERASE TAGX-RELATED"/>
    <property type="match status" value="1"/>
</dbReference>
<dbReference type="PANTHER" id="PTHR43685">
    <property type="entry name" value="GLYCOSYLTRANSFERASE"/>
    <property type="match status" value="1"/>
</dbReference>
<evidence type="ECO:0000259" key="1">
    <source>
        <dbReference type="Pfam" id="PF00535"/>
    </source>
</evidence>
<dbReference type="SUPFAM" id="SSF53448">
    <property type="entry name" value="Nucleotide-diphospho-sugar transferases"/>
    <property type="match status" value="1"/>
</dbReference>
<keyword evidence="3" id="KW-1185">Reference proteome</keyword>
<accession>A0A1B4V699</accession>
<dbReference type="InterPro" id="IPR001173">
    <property type="entry name" value="Glyco_trans_2-like"/>
</dbReference>
<dbReference type="Proteomes" id="UP000218899">
    <property type="component" value="Chromosome"/>
</dbReference>
<gene>
    <name evidence="2" type="ORF">SVA_1540</name>
</gene>
<organism evidence="2 3">
    <name type="scientific">Sulfurifustis variabilis</name>
    <dbReference type="NCBI Taxonomy" id="1675686"/>
    <lineage>
        <taxon>Bacteria</taxon>
        <taxon>Pseudomonadati</taxon>
        <taxon>Pseudomonadota</taxon>
        <taxon>Gammaproteobacteria</taxon>
        <taxon>Acidiferrobacterales</taxon>
        <taxon>Acidiferrobacteraceae</taxon>
        <taxon>Sulfurifustis</taxon>
    </lineage>
</organism>
<dbReference type="EMBL" id="AP014936">
    <property type="protein sequence ID" value="BAU48102.1"/>
    <property type="molecule type" value="Genomic_DNA"/>
</dbReference>
<evidence type="ECO:0000313" key="3">
    <source>
        <dbReference type="Proteomes" id="UP000218899"/>
    </source>
</evidence>
<reference evidence="2 3" key="1">
    <citation type="submission" date="2015-08" db="EMBL/GenBank/DDBJ databases">
        <title>Complete genome sequence of Sulfurifustis variabilis.</title>
        <authorList>
            <person name="Miura A."/>
            <person name="Kojima H."/>
            <person name="Fukui M."/>
        </authorList>
    </citation>
    <scope>NUCLEOTIDE SEQUENCE [LARGE SCALE GENOMIC DNA]</scope>
    <source>
        <strain evidence="3">skN76</strain>
    </source>
</reference>
<keyword evidence="2" id="KW-0808">Transferase</keyword>
<dbReference type="InterPro" id="IPR029044">
    <property type="entry name" value="Nucleotide-diphossugar_trans"/>
</dbReference>
<dbReference type="KEGG" id="sva:SVA_1540"/>
<dbReference type="InterPro" id="IPR050834">
    <property type="entry name" value="Glycosyltransf_2"/>
</dbReference>
<protein>
    <submittedName>
        <fullName evidence="2">Glycosyl transferase family 2</fullName>
    </submittedName>
</protein>
<name>A0A1B4V699_9GAMM</name>
<dbReference type="GO" id="GO:0016740">
    <property type="term" value="F:transferase activity"/>
    <property type="evidence" value="ECO:0007669"/>
    <property type="project" value="UniProtKB-KW"/>
</dbReference>
<sequence>MSVVIPTFNRAGRVANALRSVLAQTYTNLEILVVDDASTDRTADAVGSFADPRIRYLRHGSNRGGAAARNTGIRAAAGEVIAFLDDDDEWLPQKVEEQLRWLDRFDAVVCASTDSRGAITPRPRGGRLTLNELRHGPWGGTGVLMAKAGLIRETLFDEELARGQDWDLFIRIALKREIAYLDKPLLRYDAGVHDRITNRLSRVSVREMAHQLRVIEKHRPLFGEKWFHRRMCEALLYDFGRRKDRAGVLVHAARSHGWLNVVRILMMRLRERIRRVTARGATGWRIPKALQP</sequence>
<dbReference type="Gene3D" id="3.90.550.10">
    <property type="entry name" value="Spore Coat Polysaccharide Biosynthesis Protein SpsA, Chain A"/>
    <property type="match status" value="1"/>
</dbReference>
<feature type="domain" description="Glycosyltransferase 2-like" evidence="1">
    <location>
        <begin position="2"/>
        <end position="123"/>
    </location>
</feature>